<name>A0A0P1BQA6_9BASI</name>
<dbReference type="GO" id="GO:0005774">
    <property type="term" value="C:vacuolar membrane"/>
    <property type="evidence" value="ECO:0007669"/>
    <property type="project" value="TreeGrafter"/>
</dbReference>
<evidence type="ECO:0000313" key="9">
    <source>
        <dbReference type="EMBL" id="CEH19089.1"/>
    </source>
</evidence>
<keyword evidence="2" id="KW-0813">Transport</keyword>
<evidence type="ECO:0000256" key="1">
    <source>
        <dbReference type="ARBA" id="ARBA00004127"/>
    </source>
</evidence>
<dbReference type="SMART" id="SM00679">
    <property type="entry name" value="CTNS"/>
    <property type="match status" value="2"/>
</dbReference>
<evidence type="ECO:0000256" key="5">
    <source>
        <dbReference type="ARBA" id="ARBA00022989"/>
    </source>
</evidence>
<dbReference type="Proteomes" id="UP000054845">
    <property type="component" value="Unassembled WGS sequence"/>
</dbReference>
<dbReference type="GO" id="GO:0015184">
    <property type="term" value="F:L-cystine transmembrane transporter activity"/>
    <property type="evidence" value="ECO:0007669"/>
    <property type="project" value="TreeGrafter"/>
</dbReference>
<feature type="transmembrane region" description="Helical" evidence="8">
    <location>
        <begin position="13"/>
        <end position="34"/>
    </location>
</feature>
<dbReference type="PANTHER" id="PTHR13131">
    <property type="entry name" value="CYSTINOSIN"/>
    <property type="match status" value="1"/>
</dbReference>
<feature type="compositionally biased region" description="Basic and acidic residues" evidence="7">
    <location>
        <begin position="279"/>
        <end position="299"/>
    </location>
</feature>
<reference evidence="9 10" key="1">
    <citation type="submission" date="2014-09" db="EMBL/GenBank/DDBJ databases">
        <authorList>
            <person name="Magalhaes I.L.F."/>
            <person name="Oliveira U."/>
            <person name="Santos F.R."/>
            <person name="Vidigal T.H.D.A."/>
            <person name="Brescovit A.D."/>
            <person name="Santos A.J."/>
        </authorList>
    </citation>
    <scope>NUCLEOTIDE SEQUENCE [LARGE SCALE GENOMIC DNA]</scope>
</reference>
<organism evidence="9 10">
    <name type="scientific">Ceraceosorus bombacis</name>
    <dbReference type="NCBI Taxonomy" id="401625"/>
    <lineage>
        <taxon>Eukaryota</taxon>
        <taxon>Fungi</taxon>
        <taxon>Dikarya</taxon>
        <taxon>Basidiomycota</taxon>
        <taxon>Ustilaginomycotina</taxon>
        <taxon>Exobasidiomycetes</taxon>
        <taxon>Ceraceosorales</taxon>
        <taxon>Ceraceosoraceae</taxon>
        <taxon>Ceraceosorus</taxon>
    </lineage>
</organism>
<dbReference type="InterPro" id="IPR006603">
    <property type="entry name" value="PQ-loop_rpt"/>
</dbReference>
<dbReference type="Pfam" id="PF04193">
    <property type="entry name" value="PQ-loop"/>
    <property type="match status" value="2"/>
</dbReference>
<feature type="transmembrane region" description="Helical" evidence="8">
    <location>
        <begin position="200"/>
        <end position="222"/>
    </location>
</feature>
<comment type="subcellular location">
    <subcellularLocation>
        <location evidence="1">Endomembrane system</location>
        <topology evidence="1">Multi-pass membrane protein</topology>
    </subcellularLocation>
</comment>
<evidence type="ECO:0000256" key="3">
    <source>
        <dbReference type="ARBA" id="ARBA00022692"/>
    </source>
</evidence>
<dbReference type="STRING" id="401625.A0A0P1BQA6"/>
<feature type="transmembrane region" description="Helical" evidence="8">
    <location>
        <begin position="90"/>
        <end position="110"/>
    </location>
</feature>
<keyword evidence="4" id="KW-0677">Repeat</keyword>
<evidence type="ECO:0000256" key="4">
    <source>
        <dbReference type="ARBA" id="ARBA00022737"/>
    </source>
</evidence>
<feature type="transmembrane region" description="Helical" evidence="8">
    <location>
        <begin position="122"/>
        <end position="142"/>
    </location>
</feature>
<evidence type="ECO:0000256" key="6">
    <source>
        <dbReference type="ARBA" id="ARBA00023136"/>
    </source>
</evidence>
<keyword evidence="6 8" id="KW-0472">Membrane</keyword>
<dbReference type="PANTHER" id="PTHR13131:SF5">
    <property type="entry name" value="CYSTINOSIN"/>
    <property type="match status" value="1"/>
</dbReference>
<dbReference type="Gene3D" id="1.20.1280.290">
    <property type="match status" value="2"/>
</dbReference>
<dbReference type="EMBL" id="CCYA01000277">
    <property type="protein sequence ID" value="CEH19089.1"/>
    <property type="molecule type" value="Genomic_DNA"/>
</dbReference>
<protein>
    <submittedName>
        <fullName evidence="9">Cystine transporter Cystinosin</fullName>
    </submittedName>
</protein>
<keyword evidence="3 8" id="KW-0812">Transmembrane</keyword>
<dbReference type="AlphaFoldDB" id="A0A0P1BQA6"/>
<dbReference type="InterPro" id="IPR005282">
    <property type="entry name" value="LC_transporter"/>
</dbReference>
<feature type="transmembrane region" description="Helical" evidence="8">
    <location>
        <begin position="46"/>
        <end position="70"/>
    </location>
</feature>
<sequence length="311" mass="34451">MPFPSFLPLLSSFLGWSYFLLWSASFWPQTLLLLKRRTSAGLSSDFVLLNTLGFFCYTLTTLALFGNARVREEYALRHGGQYPEQHANDVAFAVHGLVLCVAQAIMAAIFPKAPGQNVARWAWSVFGLLSTALILAGIAATASDQGHLPPGDIGDGNPDEANLAGWRWIDFIWVCSSIKLIITILKWLPQIALNYRRRSTRGFAVTNVILDLGGGILSLAQIAVDARILGSWRAVTGDPGKIGLSLLTLIFDCIIIWQHYVLYGPAIVQDEGALNYDWSDERRREEQERGRNAEARREDGDEDERSALLGN</sequence>
<keyword evidence="10" id="KW-1185">Reference proteome</keyword>
<accession>A0A0P1BQA6</accession>
<dbReference type="GO" id="GO:0012505">
    <property type="term" value="C:endomembrane system"/>
    <property type="evidence" value="ECO:0007669"/>
    <property type="project" value="UniProtKB-SubCell"/>
</dbReference>
<proteinExistence type="predicted"/>
<keyword evidence="5 8" id="KW-1133">Transmembrane helix</keyword>
<evidence type="ECO:0000256" key="2">
    <source>
        <dbReference type="ARBA" id="ARBA00022448"/>
    </source>
</evidence>
<feature type="transmembrane region" description="Helical" evidence="8">
    <location>
        <begin position="168"/>
        <end position="188"/>
    </location>
</feature>
<dbReference type="OrthoDB" id="75720at2759"/>
<dbReference type="GO" id="GO:0000324">
    <property type="term" value="C:fungal-type vacuole"/>
    <property type="evidence" value="ECO:0007669"/>
    <property type="project" value="TreeGrafter"/>
</dbReference>
<feature type="region of interest" description="Disordered" evidence="7">
    <location>
        <begin position="279"/>
        <end position="311"/>
    </location>
</feature>
<evidence type="ECO:0000313" key="10">
    <source>
        <dbReference type="Proteomes" id="UP000054845"/>
    </source>
</evidence>
<evidence type="ECO:0000256" key="7">
    <source>
        <dbReference type="SAM" id="MobiDB-lite"/>
    </source>
</evidence>
<evidence type="ECO:0000256" key="8">
    <source>
        <dbReference type="SAM" id="Phobius"/>
    </source>
</evidence>